<evidence type="ECO:0000313" key="4">
    <source>
        <dbReference type="EMBL" id="EGO19463.1"/>
    </source>
</evidence>
<sequence length="733" mass="81650">MELFMRNIQFSADDVDLKLAFAPILHKPPFTVDEPIHFHVRTFKTKTSRGLCGILTLPTPELGELFLRCHGGTGISVKGRKVIFARNNKPLERSFLDLNISTGTDPSVTLEVHEISQIDDRISPVGNVMTDGCGTISVALCNEVWSSLRNRKKHKHVKNVPSAYQFRIGGAKGVLVQDPRLEGNVVCLRPSQTKFDAPGIRTLDIQSTSSQPKAMFLNRPLIVLLEYLGTDSNHIIALQNNAISEAQTAHNSFLDASKMFQKNNFGASFRLPSLFHNLATLLDIHPGDSSLGLVSTSWKHDLVAKLLQCVSTYALRELKYRAHIAVPGSYTLLGDERTGLYKSIEGRVLITRSAQIHPGDVQVVTAVRHPELSHLTNVVVFSCKGNRSLASCLGGGGLAGDDFNLLLDESLFPKKVAKPGTYDSLPIKKTINPCSASDIADVKDPGCSECLQLAQYASHAVDFPKTGSPVRMKDLPQLSGLSKPDFLAPEGANIRSDQYYFSPKLLGVLHRRVPLSEWTPTPWNSDDSPSDWKTVWNALHNLIKMKNKQLGLLLIYPSDDLLKEMTFLLNDYSEQLFVIAKVHTISRHNDVHVSEAELISGTIMANWSNHRKRSEAVDSMNLQTQVLAKNVRQALQWNGPESYYDDEEWYEEDDQEEEDEGDDQEEEDEGEGDDQEDEDEDDIITTERNESFRRAYAAWVASEMALARNVKSFGPQSFGLIALGRMLDIIKEA</sequence>
<dbReference type="GO" id="GO:0003968">
    <property type="term" value="F:RNA-directed RNA polymerase activity"/>
    <property type="evidence" value="ECO:0007669"/>
    <property type="project" value="UniProtKB-KW"/>
</dbReference>
<gene>
    <name evidence="4" type="ORF">SERLADRAFT_442939</name>
</gene>
<protein>
    <recommendedName>
        <fullName evidence="1">RNA-dependent RNA polymerase</fullName>
        <ecNumber evidence="1">2.7.7.48</ecNumber>
    </recommendedName>
</protein>
<dbReference type="InterPro" id="IPR016024">
    <property type="entry name" value="ARM-type_fold"/>
</dbReference>
<dbReference type="GO" id="GO:0003723">
    <property type="term" value="F:RNA binding"/>
    <property type="evidence" value="ECO:0007669"/>
    <property type="project" value="UniProtKB-KW"/>
</dbReference>
<feature type="domain" description="RDRP core" evidence="3">
    <location>
        <begin position="341"/>
        <end position="513"/>
    </location>
</feature>
<reference evidence="4" key="1">
    <citation type="submission" date="2011-04" db="EMBL/GenBank/DDBJ databases">
        <title>Evolution of plant cell wall degrading machinery underlies the functional diversity of forest fungi.</title>
        <authorList>
            <consortium name="US DOE Joint Genome Institute (JGI-PGF)"/>
            <person name="Eastwood D.C."/>
            <person name="Floudas D."/>
            <person name="Binder M."/>
            <person name="Majcherczyk A."/>
            <person name="Schneider P."/>
            <person name="Aerts A."/>
            <person name="Asiegbu F.O."/>
            <person name="Baker S.E."/>
            <person name="Barry K."/>
            <person name="Bendiksby M."/>
            <person name="Blumentritt M."/>
            <person name="Coutinho P.M."/>
            <person name="Cullen D."/>
            <person name="Cullen D."/>
            <person name="Gathman A."/>
            <person name="Goodell B."/>
            <person name="Henrissat B."/>
            <person name="Ihrmark K."/>
            <person name="Kauserud H."/>
            <person name="Kohler A."/>
            <person name="LaButti K."/>
            <person name="Lapidus A."/>
            <person name="Lavin J.L."/>
            <person name="Lee Y.-H."/>
            <person name="Lindquist E."/>
            <person name="Lilly W."/>
            <person name="Lucas S."/>
            <person name="Morin E."/>
            <person name="Murat C."/>
            <person name="Oguiza J.A."/>
            <person name="Park J."/>
            <person name="Pisabarro A.G."/>
            <person name="Riley R."/>
            <person name="Rosling A."/>
            <person name="Salamov A."/>
            <person name="Schmidt O."/>
            <person name="Schmutz J."/>
            <person name="Skrede I."/>
            <person name="Stenlid J."/>
            <person name="Wiebenga A."/>
            <person name="Xie X."/>
            <person name="Kues U."/>
            <person name="Hibbett D.S."/>
            <person name="Hoffmeister D."/>
            <person name="Hogberg N."/>
            <person name="Martin F."/>
            <person name="Grigoriev I.V."/>
            <person name="Watkinson S.C."/>
        </authorList>
    </citation>
    <scope>NUCLEOTIDE SEQUENCE</scope>
    <source>
        <strain evidence="4">S7.9</strain>
    </source>
</reference>
<name>F8PB23_SERL9</name>
<dbReference type="InterPro" id="IPR057596">
    <property type="entry name" value="RDRP_core"/>
</dbReference>
<accession>F8PB23</accession>
<dbReference type="HOGENOM" id="CLU_001366_2_2_1"/>
<evidence type="ECO:0000256" key="1">
    <source>
        <dbReference type="RuleBase" id="RU363098"/>
    </source>
</evidence>
<feature type="region of interest" description="Disordered" evidence="2">
    <location>
        <begin position="643"/>
        <end position="687"/>
    </location>
</feature>
<proteinExistence type="inferred from homology"/>
<dbReference type="OrthoDB" id="6513042at2759"/>
<keyword evidence="1" id="KW-0808">Transferase</keyword>
<keyword evidence="1" id="KW-0548">Nucleotidyltransferase</keyword>
<feature type="domain" description="RDRP core" evidence="3">
    <location>
        <begin position="99"/>
        <end position="334"/>
    </location>
</feature>
<dbReference type="InterPro" id="IPR007855">
    <property type="entry name" value="RDRP"/>
</dbReference>
<keyword evidence="1" id="KW-0694">RNA-binding</keyword>
<dbReference type="RefSeq" id="XP_007323596.1">
    <property type="nucleotide sequence ID" value="XM_007323534.1"/>
</dbReference>
<feature type="compositionally biased region" description="Acidic residues" evidence="2">
    <location>
        <begin position="643"/>
        <end position="684"/>
    </location>
</feature>
<keyword evidence="1" id="KW-0696">RNA-directed RNA polymerase</keyword>
<comment type="catalytic activity">
    <reaction evidence="1">
        <text>RNA(n) + a ribonucleoside 5'-triphosphate = RNA(n+1) + diphosphate</text>
        <dbReference type="Rhea" id="RHEA:21248"/>
        <dbReference type="Rhea" id="RHEA-COMP:14527"/>
        <dbReference type="Rhea" id="RHEA-COMP:17342"/>
        <dbReference type="ChEBI" id="CHEBI:33019"/>
        <dbReference type="ChEBI" id="CHEBI:61557"/>
        <dbReference type="ChEBI" id="CHEBI:140395"/>
        <dbReference type="EC" id="2.7.7.48"/>
    </reaction>
</comment>
<dbReference type="KEGG" id="sla:SERLADRAFT_442939"/>
<dbReference type="GO" id="GO:0030422">
    <property type="term" value="P:siRNA processing"/>
    <property type="evidence" value="ECO:0007669"/>
    <property type="project" value="TreeGrafter"/>
</dbReference>
<dbReference type="Pfam" id="PF05183">
    <property type="entry name" value="RdRP"/>
    <property type="match status" value="2"/>
</dbReference>
<dbReference type="EC" id="2.7.7.48" evidence="1"/>
<dbReference type="AlphaFoldDB" id="F8PB23"/>
<evidence type="ECO:0000259" key="3">
    <source>
        <dbReference type="Pfam" id="PF05183"/>
    </source>
</evidence>
<dbReference type="EMBL" id="GL945443">
    <property type="protein sequence ID" value="EGO19463.1"/>
    <property type="molecule type" value="Genomic_DNA"/>
</dbReference>
<dbReference type="SUPFAM" id="SSF48371">
    <property type="entry name" value="ARM repeat"/>
    <property type="match status" value="1"/>
</dbReference>
<dbReference type="GO" id="GO:0031380">
    <property type="term" value="C:nuclear RNA-directed RNA polymerase complex"/>
    <property type="evidence" value="ECO:0007669"/>
    <property type="project" value="TreeGrafter"/>
</dbReference>
<organism>
    <name type="scientific">Serpula lacrymans var. lacrymans (strain S7.9)</name>
    <name type="common">Dry rot fungus</name>
    <dbReference type="NCBI Taxonomy" id="578457"/>
    <lineage>
        <taxon>Eukaryota</taxon>
        <taxon>Fungi</taxon>
        <taxon>Dikarya</taxon>
        <taxon>Basidiomycota</taxon>
        <taxon>Agaricomycotina</taxon>
        <taxon>Agaricomycetes</taxon>
        <taxon>Agaricomycetidae</taxon>
        <taxon>Boletales</taxon>
        <taxon>Coniophorineae</taxon>
        <taxon>Serpulaceae</taxon>
        <taxon>Serpula</taxon>
    </lineage>
</organism>
<dbReference type="Proteomes" id="UP000008064">
    <property type="component" value="Unassembled WGS sequence"/>
</dbReference>
<evidence type="ECO:0000256" key="2">
    <source>
        <dbReference type="SAM" id="MobiDB-lite"/>
    </source>
</evidence>
<dbReference type="PANTHER" id="PTHR23079:SF55">
    <property type="entry name" value="RNA-DIRECTED RNA POLYMERASE"/>
    <property type="match status" value="1"/>
</dbReference>
<dbReference type="PANTHER" id="PTHR23079">
    <property type="entry name" value="RNA-DEPENDENT RNA POLYMERASE"/>
    <property type="match status" value="1"/>
</dbReference>
<comment type="similarity">
    <text evidence="1">Belongs to the RdRP family.</text>
</comment>
<dbReference type="GeneID" id="18815822"/>